<feature type="domain" description="PTS EIIA type-1" evidence="7">
    <location>
        <begin position="48"/>
        <end position="153"/>
    </location>
</feature>
<evidence type="ECO:0000256" key="1">
    <source>
        <dbReference type="ARBA" id="ARBA00004496"/>
    </source>
</evidence>
<dbReference type="PANTHER" id="PTHR45008:SF1">
    <property type="entry name" value="PTS SYSTEM GLUCOSE-SPECIFIC EIIA COMPONENT"/>
    <property type="match status" value="1"/>
</dbReference>
<comment type="caution">
    <text evidence="8">The sequence shown here is derived from an EMBL/GenBank/DDBJ whole genome shotgun (WGS) entry which is preliminary data.</text>
</comment>
<protein>
    <submittedName>
        <fullName evidence="8">PTS glucose transporter subunit IIA</fullName>
    </submittedName>
</protein>
<dbReference type="PROSITE" id="PS00371">
    <property type="entry name" value="PTS_EIIA_TYPE_1_HIS"/>
    <property type="match status" value="1"/>
</dbReference>
<evidence type="ECO:0000313" key="9">
    <source>
        <dbReference type="Proteomes" id="UP000886860"/>
    </source>
</evidence>
<dbReference type="AlphaFoldDB" id="A0A9D1GIN1"/>
<dbReference type="FunFam" id="2.70.70.10:FF:000001">
    <property type="entry name" value="PTS system glucose-specific IIA component"/>
    <property type="match status" value="1"/>
</dbReference>
<dbReference type="Pfam" id="PF00358">
    <property type="entry name" value="PTS_EIIA_1"/>
    <property type="match status" value="1"/>
</dbReference>
<dbReference type="EMBL" id="DVKS01000088">
    <property type="protein sequence ID" value="HIT41511.1"/>
    <property type="molecule type" value="Genomic_DNA"/>
</dbReference>
<keyword evidence="4" id="KW-0808">Transferase</keyword>
<dbReference type="NCBIfam" id="TIGR00830">
    <property type="entry name" value="PTBA"/>
    <property type="match status" value="1"/>
</dbReference>
<sequence length="186" mass="20060">MGRSEWEERFVMADDMEKIGREENEDSRAYPVACPVTGEVIPLSQIPDSTFASGIMGPGVGIRPEDGRIAAPFDGEVSALFDTKHVMGLTGDDGGVEVLIHVGIGTVELRGAYITALVAPGDHVKAGQILLEVDLEKIREAGCDTTVAVLVSNLYLFPRIRVVGYGKKEQMELLLECRKGEAETKG</sequence>
<comment type="subcellular location">
    <subcellularLocation>
        <location evidence="1">Cytoplasm</location>
    </subcellularLocation>
</comment>
<keyword evidence="3 8" id="KW-0762">Sugar transport</keyword>
<evidence type="ECO:0000256" key="6">
    <source>
        <dbReference type="ARBA" id="ARBA00022777"/>
    </source>
</evidence>
<evidence type="ECO:0000256" key="5">
    <source>
        <dbReference type="ARBA" id="ARBA00022683"/>
    </source>
</evidence>
<dbReference type="InterPro" id="IPR050890">
    <property type="entry name" value="PTS_EIIA_component"/>
</dbReference>
<keyword evidence="5" id="KW-0598">Phosphotransferase system</keyword>
<gene>
    <name evidence="8" type="ORF">IAB60_05295</name>
</gene>
<accession>A0A9D1GIN1</accession>
<dbReference type="Gene3D" id="2.70.70.10">
    <property type="entry name" value="Glucose Permease (Domain IIA)"/>
    <property type="match status" value="1"/>
</dbReference>
<evidence type="ECO:0000259" key="7">
    <source>
        <dbReference type="PROSITE" id="PS51093"/>
    </source>
</evidence>
<dbReference type="SUPFAM" id="SSF51261">
    <property type="entry name" value="Duplicated hybrid motif"/>
    <property type="match status" value="1"/>
</dbReference>
<keyword evidence="6" id="KW-0418">Kinase</keyword>
<dbReference type="InterPro" id="IPR011055">
    <property type="entry name" value="Dup_hybrid_motif"/>
</dbReference>
<dbReference type="Proteomes" id="UP000886860">
    <property type="component" value="Unassembled WGS sequence"/>
</dbReference>
<name>A0A9D1GIN1_9FIRM</name>
<dbReference type="PANTHER" id="PTHR45008">
    <property type="entry name" value="PTS SYSTEM GLUCOSE-SPECIFIC EIIA COMPONENT"/>
    <property type="match status" value="1"/>
</dbReference>
<evidence type="ECO:0000256" key="3">
    <source>
        <dbReference type="ARBA" id="ARBA00022597"/>
    </source>
</evidence>
<evidence type="ECO:0000313" key="8">
    <source>
        <dbReference type="EMBL" id="HIT41511.1"/>
    </source>
</evidence>
<keyword evidence="2" id="KW-0813">Transport</keyword>
<reference evidence="8" key="2">
    <citation type="journal article" date="2021" name="PeerJ">
        <title>Extensive microbial diversity within the chicken gut microbiome revealed by metagenomics and culture.</title>
        <authorList>
            <person name="Gilroy R."/>
            <person name="Ravi A."/>
            <person name="Getino M."/>
            <person name="Pursley I."/>
            <person name="Horton D.L."/>
            <person name="Alikhan N.F."/>
            <person name="Baker D."/>
            <person name="Gharbi K."/>
            <person name="Hall N."/>
            <person name="Watson M."/>
            <person name="Adriaenssens E.M."/>
            <person name="Foster-Nyarko E."/>
            <person name="Jarju S."/>
            <person name="Secka A."/>
            <person name="Antonio M."/>
            <person name="Oren A."/>
            <person name="Chaudhuri R.R."/>
            <person name="La Ragione R."/>
            <person name="Hildebrand F."/>
            <person name="Pallen M.J."/>
        </authorList>
    </citation>
    <scope>NUCLEOTIDE SEQUENCE</scope>
    <source>
        <strain evidence="8">CHK123-3438</strain>
    </source>
</reference>
<dbReference type="PROSITE" id="PS51093">
    <property type="entry name" value="PTS_EIIA_TYPE_1"/>
    <property type="match status" value="1"/>
</dbReference>
<dbReference type="InterPro" id="IPR001127">
    <property type="entry name" value="PTS_EIIA_1_perm"/>
</dbReference>
<evidence type="ECO:0000256" key="4">
    <source>
        <dbReference type="ARBA" id="ARBA00022679"/>
    </source>
</evidence>
<dbReference type="GO" id="GO:0016301">
    <property type="term" value="F:kinase activity"/>
    <property type="evidence" value="ECO:0007669"/>
    <property type="project" value="UniProtKB-KW"/>
</dbReference>
<proteinExistence type="predicted"/>
<reference evidence="8" key="1">
    <citation type="submission" date="2020-10" db="EMBL/GenBank/DDBJ databases">
        <authorList>
            <person name="Gilroy R."/>
        </authorList>
    </citation>
    <scope>NUCLEOTIDE SEQUENCE</scope>
    <source>
        <strain evidence="8">CHK123-3438</strain>
    </source>
</reference>
<dbReference type="GO" id="GO:0009401">
    <property type="term" value="P:phosphoenolpyruvate-dependent sugar phosphotransferase system"/>
    <property type="evidence" value="ECO:0007669"/>
    <property type="project" value="UniProtKB-KW"/>
</dbReference>
<dbReference type="GO" id="GO:0005737">
    <property type="term" value="C:cytoplasm"/>
    <property type="evidence" value="ECO:0007669"/>
    <property type="project" value="UniProtKB-SubCell"/>
</dbReference>
<evidence type="ECO:0000256" key="2">
    <source>
        <dbReference type="ARBA" id="ARBA00022448"/>
    </source>
</evidence>
<organism evidence="8 9">
    <name type="scientific">Candidatus Caccovicinus merdipullorum</name>
    <dbReference type="NCBI Taxonomy" id="2840724"/>
    <lineage>
        <taxon>Bacteria</taxon>
        <taxon>Bacillati</taxon>
        <taxon>Bacillota</taxon>
        <taxon>Clostridia</taxon>
        <taxon>Eubacteriales</taxon>
        <taxon>Candidatus Caccovicinus</taxon>
    </lineage>
</organism>